<evidence type="ECO:0000313" key="2">
    <source>
        <dbReference type="EMBL" id="CAD9589124.1"/>
    </source>
</evidence>
<dbReference type="PANTHER" id="PTHR36451:SF1">
    <property type="entry name" value="OMEGA-HYDROXY-BETA-DIHYDROMENAQUINONE-9 SULFOTRANSFERASE STF3"/>
    <property type="match status" value="1"/>
</dbReference>
<reference evidence="2" key="1">
    <citation type="submission" date="2021-01" db="EMBL/GenBank/DDBJ databases">
        <authorList>
            <person name="Corre E."/>
            <person name="Pelletier E."/>
            <person name="Niang G."/>
            <person name="Scheremetjew M."/>
            <person name="Finn R."/>
            <person name="Kale V."/>
            <person name="Holt S."/>
            <person name="Cochrane G."/>
            <person name="Meng A."/>
            <person name="Brown T."/>
            <person name="Cohen L."/>
        </authorList>
    </citation>
    <scope>NUCLEOTIDE SEQUENCE</scope>
    <source>
        <strain evidence="2">B650</strain>
    </source>
</reference>
<gene>
    <name evidence="2" type="ORF">LDAN0321_LOCUS12790</name>
</gene>
<evidence type="ECO:0000256" key="1">
    <source>
        <dbReference type="SAM" id="Phobius"/>
    </source>
</evidence>
<dbReference type="EMBL" id="HBGY01020295">
    <property type="protein sequence ID" value="CAD9589124.1"/>
    <property type="molecule type" value="Transcribed_RNA"/>
</dbReference>
<dbReference type="SUPFAM" id="SSF52540">
    <property type="entry name" value="P-loop containing nucleoside triphosphate hydrolases"/>
    <property type="match status" value="1"/>
</dbReference>
<keyword evidence="1" id="KW-1133">Transmembrane helix</keyword>
<accession>A0A7S2KWU4</accession>
<feature type="transmembrane region" description="Helical" evidence="1">
    <location>
        <begin position="6"/>
        <end position="37"/>
    </location>
</feature>
<dbReference type="InterPro" id="IPR052736">
    <property type="entry name" value="Stf3_sulfotransferase"/>
</dbReference>
<keyword evidence="1" id="KW-0812">Transmembrane</keyword>
<dbReference type="PANTHER" id="PTHR36451">
    <property type="entry name" value="PAPS-DEPENDENT SULFOTRANSFERASE STF3"/>
    <property type="match status" value="1"/>
</dbReference>
<proteinExistence type="predicted"/>
<protein>
    <submittedName>
        <fullName evidence="2">Uncharacterized protein</fullName>
    </submittedName>
</protein>
<organism evidence="2">
    <name type="scientific">Leptocylindrus danicus</name>
    <dbReference type="NCBI Taxonomy" id="163516"/>
    <lineage>
        <taxon>Eukaryota</taxon>
        <taxon>Sar</taxon>
        <taxon>Stramenopiles</taxon>
        <taxon>Ochrophyta</taxon>
        <taxon>Bacillariophyta</taxon>
        <taxon>Coscinodiscophyceae</taxon>
        <taxon>Chaetocerotophycidae</taxon>
        <taxon>Leptocylindrales</taxon>
        <taxon>Leptocylindraceae</taxon>
        <taxon>Leptocylindrus</taxon>
    </lineage>
</organism>
<dbReference type="AlphaFoldDB" id="A0A7S2KWU4"/>
<dbReference type="Gene3D" id="3.40.50.300">
    <property type="entry name" value="P-loop containing nucleotide triphosphate hydrolases"/>
    <property type="match status" value="1"/>
</dbReference>
<dbReference type="InterPro" id="IPR027417">
    <property type="entry name" value="P-loop_NTPase"/>
</dbReference>
<name>A0A7S2KWU4_9STRA</name>
<keyword evidence="1" id="KW-0472">Membrane</keyword>
<dbReference type="Pfam" id="PF13469">
    <property type="entry name" value="Sulfotransfer_3"/>
    <property type="match status" value="1"/>
</dbReference>
<feature type="transmembrane region" description="Helical" evidence="1">
    <location>
        <begin position="70"/>
        <end position="90"/>
    </location>
</feature>
<sequence length="437" mass="51058">MESLIIAAIVIGSWLLLHIIFDSPVFLVAPPFFIIWARLKAIFGCMKSTASDEDDELKSYKMPGVSARFLFMRLCITLFGAIIWDFFWLLDEILYGRKYRKVSLDDSVFLVGGFRTGTTSLHRAIAMDEERFTSPRFIEVVFPFLTIQYLFDWIERRDEKNGTTKIQNIEKKLQDVIGADTMARHPMEWYAAEEDDLILASYHYLGWYTMTLFPDPEVAVIAGEHSKHGKRVLNRSYIFYKRTLQKFMYRRGEGKALLSKNHMIDFMPKLAAEHPNAKFVDIVRHPKDAFTSWYGLSQAGLSVMARKPVDQDVLVKAHLRFWDRFTESEMKFFVKGYSTDQNLDRQALLLAHENRTLITFKEYVKDQEATVRKLYAQWGYDVEGTKFEERLIEDREQHKQYKSKAGYTNPTLKELGLTESMLSLRYAEYISRCMVAN</sequence>